<organism evidence="2 3">
    <name type="scientific">Streptomyces cacaoi</name>
    <dbReference type="NCBI Taxonomy" id="1898"/>
    <lineage>
        <taxon>Bacteria</taxon>
        <taxon>Bacillati</taxon>
        <taxon>Actinomycetota</taxon>
        <taxon>Actinomycetes</taxon>
        <taxon>Kitasatosporales</taxon>
        <taxon>Streptomycetaceae</taxon>
        <taxon>Streptomyces</taxon>
    </lineage>
</organism>
<accession>A0A4Y3QTY1</accession>
<sequence>MHGGRDLPVGPFREGADGVSAGAREDAAGAPGEPREVSVRSPSGIREVSDGTWSNARACVRIWR</sequence>
<protein>
    <submittedName>
        <fullName evidence="2">Uncharacterized protein</fullName>
    </submittedName>
</protein>
<proteinExistence type="predicted"/>
<evidence type="ECO:0000313" key="3">
    <source>
        <dbReference type="Proteomes" id="UP000319210"/>
    </source>
</evidence>
<gene>
    <name evidence="2" type="ORF">SCA03_13360</name>
</gene>
<feature type="compositionally biased region" description="Basic and acidic residues" evidence="1">
    <location>
        <begin position="23"/>
        <end position="38"/>
    </location>
</feature>
<evidence type="ECO:0000256" key="1">
    <source>
        <dbReference type="SAM" id="MobiDB-lite"/>
    </source>
</evidence>
<dbReference type="AlphaFoldDB" id="A0A4Y3QTY1"/>
<feature type="region of interest" description="Disordered" evidence="1">
    <location>
        <begin position="1"/>
        <end position="51"/>
    </location>
</feature>
<dbReference type="EMBL" id="BJMM01000004">
    <property type="protein sequence ID" value="GEB48785.1"/>
    <property type="molecule type" value="Genomic_DNA"/>
</dbReference>
<comment type="caution">
    <text evidence="2">The sequence shown here is derived from an EMBL/GenBank/DDBJ whole genome shotgun (WGS) entry which is preliminary data.</text>
</comment>
<reference evidence="2 3" key="1">
    <citation type="submission" date="2019-06" db="EMBL/GenBank/DDBJ databases">
        <title>Whole genome shotgun sequence of Streptomyces cacaoi subsp. cacaoi NBRC 12748.</title>
        <authorList>
            <person name="Hosoyama A."/>
            <person name="Uohara A."/>
            <person name="Ohji S."/>
            <person name="Ichikawa N."/>
        </authorList>
    </citation>
    <scope>NUCLEOTIDE SEQUENCE [LARGE SCALE GENOMIC DNA]</scope>
    <source>
        <strain evidence="2 3">NBRC 12748</strain>
    </source>
</reference>
<name>A0A4Y3QTY1_STRCI</name>
<keyword evidence="3" id="KW-1185">Reference proteome</keyword>
<dbReference type="Proteomes" id="UP000319210">
    <property type="component" value="Unassembled WGS sequence"/>
</dbReference>
<evidence type="ECO:0000313" key="2">
    <source>
        <dbReference type="EMBL" id="GEB48785.1"/>
    </source>
</evidence>